<keyword evidence="2" id="KW-1185">Reference proteome</keyword>
<dbReference type="EMBL" id="LSRX01000732">
    <property type="protein sequence ID" value="OLP90003.1"/>
    <property type="molecule type" value="Genomic_DNA"/>
</dbReference>
<comment type="caution">
    <text evidence="1">The sequence shown here is derived from an EMBL/GenBank/DDBJ whole genome shotgun (WGS) entry which is preliminary data.</text>
</comment>
<sequence>MPLEISSFYVVSLAMALRQCLVRLHGDSIAVEQQLSQEGPWSRVFEAARGLFGVLRYQQEQSEEVGHELLAIVLFVLSTARHAPEEDDAVMVDVEASFRPVELPSIMRIPCAKSFREKLILAGGSFWREAAVDLRDSLGSAVAVLKKEESNLSRPALQKEFWMAVQDLDDPIENADEQPPAGARPARRGRKVCEQNQIGVPKLLAPKQLWWQKMLASCQFCSFVKMADRRQNGVQKA</sequence>
<name>A0A1Q9D488_SYMMI</name>
<evidence type="ECO:0000313" key="1">
    <source>
        <dbReference type="EMBL" id="OLP90003.1"/>
    </source>
</evidence>
<accession>A0A1Q9D488</accession>
<dbReference type="OrthoDB" id="415760at2759"/>
<evidence type="ECO:0000313" key="2">
    <source>
        <dbReference type="Proteomes" id="UP000186817"/>
    </source>
</evidence>
<organism evidence="1 2">
    <name type="scientific">Symbiodinium microadriaticum</name>
    <name type="common">Dinoflagellate</name>
    <name type="synonym">Zooxanthella microadriatica</name>
    <dbReference type="NCBI Taxonomy" id="2951"/>
    <lineage>
        <taxon>Eukaryota</taxon>
        <taxon>Sar</taxon>
        <taxon>Alveolata</taxon>
        <taxon>Dinophyceae</taxon>
        <taxon>Suessiales</taxon>
        <taxon>Symbiodiniaceae</taxon>
        <taxon>Symbiodinium</taxon>
    </lineage>
</organism>
<protein>
    <submittedName>
        <fullName evidence="1">Uncharacterized protein</fullName>
    </submittedName>
</protein>
<gene>
    <name evidence="1" type="ORF">AK812_SmicGene28473</name>
</gene>
<proteinExistence type="predicted"/>
<dbReference type="Proteomes" id="UP000186817">
    <property type="component" value="Unassembled WGS sequence"/>
</dbReference>
<dbReference type="AlphaFoldDB" id="A0A1Q9D488"/>
<reference evidence="1 2" key="1">
    <citation type="submission" date="2016-02" db="EMBL/GenBank/DDBJ databases">
        <title>Genome analysis of coral dinoflagellate symbionts highlights evolutionary adaptations to a symbiotic lifestyle.</title>
        <authorList>
            <person name="Aranda M."/>
            <person name="Li Y."/>
            <person name="Liew Y.J."/>
            <person name="Baumgarten S."/>
            <person name="Simakov O."/>
            <person name="Wilson M."/>
            <person name="Piel J."/>
            <person name="Ashoor H."/>
            <person name="Bougouffa S."/>
            <person name="Bajic V.B."/>
            <person name="Ryu T."/>
            <person name="Ravasi T."/>
            <person name="Bayer T."/>
            <person name="Micklem G."/>
            <person name="Kim H."/>
            <person name="Bhak J."/>
            <person name="Lajeunesse T.C."/>
            <person name="Voolstra C.R."/>
        </authorList>
    </citation>
    <scope>NUCLEOTIDE SEQUENCE [LARGE SCALE GENOMIC DNA]</scope>
    <source>
        <strain evidence="1 2">CCMP2467</strain>
    </source>
</reference>